<dbReference type="RefSeq" id="WP_014415274.1">
    <property type="nucleotide sequence ID" value="NC_017059.1"/>
</dbReference>
<reference evidence="1 2" key="1">
    <citation type="submission" date="2012-02" db="EMBL/GenBank/DDBJ databases">
        <title>Shotgun genome sequence of Phaeospirillum photometricum DSM 122.</title>
        <authorList>
            <person name="Duquesne K."/>
            <person name="Sturgis J."/>
        </authorList>
    </citation>
    <scope>NUCLEOTIDE SEQUENCE [LARGE SCALE GENOMIC DNA]</scope>
    <source>
        <strain evidence="2">DSM122</strain>
    </source>
</reference>
<dbReference type="AlphaFoldDB" id="H6SKX5"/>
<evidence type="ECO:0000313" key="1">
    <source>
        <dbReference type="EMBL" id="CCG08640.1"/>
    </source>
</evidence>
<organism evidence="1 2">
    <name type="scientific">Pararhodospirillum photometricum DSM 122</name>
    <dbReference type="NCBI Taxonomy" id="1150469"/>
    <lineage>
        <taxon>Bacteria</taxon>
        <taxon>Pseudomonadati</taxon>
        <taxon>Pseudomonadota</taxon>
        <taxon>Alphaproteobacteria</taxon>
        <taxon>Rhodospirillales</taxon>
        <taxon>Rhodospirillaceae</taxon>
        <taxon>Pararhodospirillum</taxon>
    </lineage>
</organism>
<dbReference type="CDD" id="cd09729">
    <property type="entry name" value="Cse1_I-E"/>
    <property type="match status" value="1"/>
</dbReference>
<dbReference type="Pfam" id="PF09481">
    <property type="entry name" value="CRISPR_Cse1"/>
    <property type="match status" value="1"/>
</dbReference>
<dbReference type="OrthoDB" id="5392377at2"/>
<sequence length="552" mass="59662">MPFSLLDNPWIPVRRASGKHELIRPDQITEGIESDPVVDVAAPRPDVSAALREMLVGLFTTTRAPETEADWEETYRHPPSPEMVREALAPLAPVMQLDGEGPRFFQDQEALAGEALGVEALFIDAPGEETIKNNKDLFVKRGKITVLSRPAAAWALVTLQTYAPSGGAGHMTSLRGGGPLTTMLLPPATPTTDTLWHRVWLSVESAAQLEARRVGQPDGGIETIFPWAGPTRVSGKGGGRTTQAQVDPLHVYWGMPRRLRLLFRPAVPGEVCDLTGLADPVMVEGFIMRPYGFQYGEGGFQHPLSPYYRLKPGAPWLPVHGGPSGVGYRDWLALVTGDTALAERSLRRPAQAVSTARDRLRRLGVRTGARLSAAGFDMDNMKARGWVDAQMPLLVGETEEAQQNQDTQARLLVAGAGVVAGAVGYAVKMALFDAPKDARGDFSALQDRLWADTEPAFLQALEVINRPSPSPEVARQAFLRVLERAALAIFDANAPVEGVEHGAFRRVVQARGWLTGHFVPATKTGKTLYAALGLALPQAATSKGKSKRKPAA</sequence>
<dbReference type="HOGENOM" id="CLU_039818_0_0_5"/>
<dbReference type="NCBIfam" id="TIGR02547">
    <property type="entry name" value="casA_cse1"/>
    <property type="match status" value="1"/>
</dbReference>
<gene>
    <name evidence="1" type="ORF">RSPPHO_02014</name>
</gene>
<evidence type="ECO:0000313" key="2">
    <source>
        <dbReference type="Proteomes" id="UP000033220"/>
    </source>
</evidence>
<protein>
    <submittedName>
        <fullName evidence="1">CRISPR-associated protein, Cse1 family</fullName>
    </submittedName>
</protein>
<dbReference type="EMBL" id="HE663493">
    <property type="protein sequence ID" value="CCG08640.1"/>
    <property type="molecule type" value="Genomic_DNA"/>
</dbReference>
<dbReference type="KEGG" id="rpm:RSPPHO_02014"/>
<keyword evidence="2" id="KW-1185">Reference proteome</keyword>
<dbReference type="InterPro" id="IPR013381">
    <property type="entry name" value="CRISPR-assoc_prot_Cse1"/>
</dbReference>
<accession>H6SKX5</accession>
<name>H6SKX5_PARPM</name>
<dbReference type="eggNOG" id="ENOG502Z880">
    <property type="taxonomic scope" value="Bacteria"/>
</dbReference>
<dbReference type="Proteomes" id="UP000033220">
    <property type="component" value="Chromosome DSM 122"/>
</dbReference>
<dbReference type="STRING" id="1150469.RSPPHO_02014"/>
<proteinExistence type="predicted"/>
<dbReference type="PATRIC" id="fig|1150469.3.peg.2263"/>